<organism evidence="1 2">
    <name type="scientific">Portunus trituberculatus</name>
    <name type="common">Swimming crab</name>
    <name type="synonym">Neptunus trituberculatus</name>
    <dbReference type="NCBI Taxonomy" id="210409"/>
    <lineage>
        <taxon>Eukaryota</taxon>
        <taxon>Metazoa</taxon>
        <taxon>Ecdysozoa</taxon>
        <taxon>Arthropoda</taxon>
        <taxon>Crustacea</taxon>
        <taxon>Multicrustacea</taxon>
        <taxon>Malacostraca</taxon>
        <taxon>Eumalacostraca</taxon>
        <taxon>Eucarida</taxon>
        <taxon>Decapoda</taxon>
        <taxon>Pleocyemata</taxon>
        <taxon>Brachyura</taxon>
        <taxon>Eubrachyura</taxon>
        <taxon>Portunoidea</taxon>
        <taxon>Portunidae</taxon>
        <taxon>Portuninae</taxon>
        <taxon>Portunus</taxon>
    </lineage>
</organism>
<evidence type="ECO:0000313" key="1">
    <source>
        <dbReference type="EMBL" id="MPC64303.1"/>
    </source>
</evidence>
<keyword evidence="2" id="KW-1185">Reference proteome</keyword>
<dbReference type="EMBL" id="VSRR010021903">
    <property type="protein sequence ID" value="MPC64303.1"/>
    <property type="molecule type" value="Genomic_DNA"/>
</dbReference>
<gene>
    <name evidence="1" type="ORF">E2C01_058415</name>
</gene>
<reference evidence="1 2" key="1">
    <citation type="submission" date="2019-05" db="EMBL/GenBank/DDBJ databases">
        <title>Another draft genome of Portunus trituberculatus and its Hox gene families provides insights of decapod evolution.</title>
        <authorList>
            <person name="Jeong J.-H."/>
            <person name="Song I."/>
            <person name="Kim S."/>
            <person name="Choi T."/>
            <person name="Kim D."/>
            <person name="Ryu S."/>
            <person name="Kim W."/>
        </authorList>
    </citation>
    <scope>NUCLEOTIDE SEQUENCE [LARGE SCALE GENOMIC DNA]</scope>
    <source>
        <tissue evidence="1">Muscle</tissue>
    </source>
</reference>
<evidence type="ECO:0000313" key="2">
    <source>
        <dbReference type="Proteomes" id="UP000324222"/>
    </source>
</evidence>
<proteinExistence type="predicted"/>
<comment type="caution">
    <text evidence="1">The sequence shown here is derived from an EMBL/GenBank/DDBJ whole genome shotgun (WGS) entry which is preliminary data.</text>
</comment>
<sequence>MRVLAWCRADGSDAMSTIKHVTFALVFFRKVLHVSATGKVQQVAAAGRAMTEVIGRCAEVAAAARSNR</sequence>
<accession>A0A5B7H2L2</accession>
<protein>
    <submittedName>
        <fullName evidence="1">Uncharacterized protein</fullName>
    </submittedName>
</protein>
<name>A0A5B7H2L2_PORTR</name>
<dbReference type="AlphaFoldDB" id="A0A5B7H2L2"/>
<dbReference type="Proteomes" id="UP000324222">
    <property type="component" value="Unassembled WGS sequence"/>
</dbReference>